<comment type="caution">
    <text evidence="8">The sequence shown here is derived from an EMBL/GenBank/DDBJ whole genome shotgun (WGS) entry which is preliminary data.</text>
</comment>
<evidence type="ECO:0000256" key="1">
    <source>
        <dbReference type="ARBA" id="ARBA00004123"/>
    </source>
</evidence>
<gene>
    <name evidence="8" type="ORF">A6R68_09384</name>
</gene>
<dbReference type="PANTHER" id="PTHR13469:SF3">
    <property type="entry name" value="PROTEIN HEXIM2"/>
    <property type="match status" value="1"/>
</dbReference>
<dbReference type="GO" id="GO:0005737">
    <property type="term" value="C:cytoplasm"/>
    <property type="evidence" value="ECO:0007669"/>
    <property type="project" value="InterPro"/>
</dbReference>
<keyword evidence="9" id="KW-1185">Reference proteome</keyword>
<keyword evidence="5" id="KW-0175">Coiled coil</keyword>
<accession>A0A1A6G002</accession>
<dbReference type="AlphaFoldDB" id="A0A1A6G002"/>
<dbReference type="Pfam" id="PF15313">
    <property type="entry name" value="HEXIM"/>
    <property type="match status" value="1"/>
</dbReference>
<dbReference type="STRING" id="56216.A0A1A6G002"/>
<proteinExistence type="inferred from homology"/>
<dbReference type="Proteomes" id="UP000092124">
    <property type="component" value="Unassembled WGS sequence"/>
</dbReference>
<protein>
    <submittedName>
        <fullName evidence="8">Uncharacterized protein</fullName>
    </submittedName>
</protein>
<evidence type="ECO:0000256" key="7">
    <source>
        <dbReference type="ARBA" id="ARBA00023242"/>
    </source>
</evidence>
<organism evidence="8 9">
    <name type="scientific">Neotoma lepida</name>
    <name type="common">Desert woodrat</name>
    <dbReference type="NCBI Taxonomy" id="56216"/>
    <lineage>
        <taxon>Eukaryota</taxon>
        <taxon>Metazoa</taxon>
        <taxon>Chordata</taxon>
        <taxon>Craniata</taxon>
        <taxon>Vertebrata</taxon>
        <taxon>Euteleostomi</taxon>
        <taxon>Mammalia</taxon>
        <taxon>Eutheria</taxon>
        <taxon>Euarchontoglires</taxon>
        <taxon>Glires</taxon>
        <taxon>Rodentia</taxon>
        <taxon>Myomorpha</taxon>
        <taxon>Muroidea</taxon>
        <taxon>Cricetidae</taxon>
        <taxon>Neotominae</taxon>
        <taxon>Neotoma</taxon>
    </lineage>
</organism>
<comment type="similarity">
    <text evidence="2">Belongs to the HEXIM family.</text>
</comment>
<evidence type="ECO:0000256" key="6">
    <source>
        <dbReference type="ARBA" id="ARBA00023163"/>
    </source>
</evidence>
<dbReference type="GO" id="GO:0097322">
    <property type="term" value="F:7SK snRNA binding"/>
    <property type="evidence" value="ECO:0007669"/>
    <property type="project" value="TreeGrafter"/>
</dbReference>
<keyword evidence="4" id="KW-0805">Transcription regulation</keyword>
<keyword evidence="3" id="KW-0678">Repressor</keyword>
<dbReference type="EMBL" id="LZPO01108064">
    <property type="protein sequence ID" value="OBS59491.1"/>
    <property type="molecule type" value="Genomic_DNA"/>
</dbReference>
<keyword evidence="6" id="KW-0804">Transcription</keyword>
<comment type="subcellular location">
    <subcellularLocation>
        <location evidence="1">Nucleus</location>
    </subcellularLocation>
</comment>
<evidence type="ECO:0000313" key="9">
    <source>
        <dbReference type="Proteomes" id="UP000092124"/>
    </source>
</evidence>
<dbReference type="GO" id="GO:0000122">
    <property type="term" value="P:negative regulation of transcription by RNA polymerase II"/>
    <property type="evidence" value="ECO:0007669"/>
    <property type="project" value="InterPro"/>
</dbReference>
<evidence type="ECO:0000256" key="3">
    <source>
        <dbReference type="ARBA" id="ARBA00022491"/>
    </source>
</evidence>
<sequence>ERRCTQRMKVLPQLAGGSGCNNRASQTQGVKGLELNCARKQPQCEGQSQRASWVLKEMFAKDWPLVHYNTTQFLMNNHSGLEEPNLYVFQQLQGCPSRQPCQQHLQEEEKEEDRSLLVQCLQEFCLCLFHLLCRRAAVASPVPATLPASL</sequence>
<dbReference type="GO" id="GO:0005654">
    <property type="term" value="C:nucleoplasm"/>
    <property type="evidence" value="ECO:0007669"/>
    <property type="project" value="TreeGrafter"/>
</dbReference>
<dbReference type="InterPro" id="IPR024872">
    <property type="entry name" value="HEXIM"/>
</dbReference>
<dbReference type="GO" id="GO:0004861">
    <property type="term" value="F:cyclin-dependent protein serine/threonine kinase inhibitor activity"/>
    <property type="evidence" value="ECO:0007669"/>
    <property type="project" value="InterPro"/>
</dbReference>
<dbReference type="OrthoDB" id="10058500at2759"/>
<feature type="non-terminal residue" evidence="8">
    <location>
        <position position="1"/>
    </location>
</feature>
<evidence type="ECO:0000256" key="5">
    <source>
        <dbReference type="ARBA" id="ARBA00023054"/>
    </source>
</evidence>
<dbReference type="PANTHER" id="PTHR13469">
    <property type="entry name" value="HEXAMETHYLENE BISACETAMIDE INDUCIBLE 1"/>
    <property type="match status" value="1"/>
</dbReference>
<evidence type="ECO:0000256" key="2">
    <source>
        <dbReference type="ARBA" id="ARBA00008409"/>
    </source>
</evidence>
<name>A0A1A6G002_NEOLE</name>
<evidence type="ECO:0000256" key="4">
    <source>
        <dbReference type="ARBA" id="ARBA00023015"/>
    </source>
</evidence>
<keyword evidence="7" id="KW-0539">Nucleus</keyword>
<evidence type="ECO:0000313" key="8">
    <source>
        <dbReference type="EMBL" id="OBS59491.1"/>
    </source>
</evidence>
<reference evidence="8 9" key="1">
    <citation type="submission" date="2016-06" db="EMBL/GenBank/DDBJ databases">
        <title>The Draft Genome Sequence and Annotation of the Desert Woodrat Neotoma lepida.</title>
        <authorList>
            <person name="Campbell M."/>
            <person name="Oakeson K.F."/>
            <person name="Yandell M."/>
            <person name="Halpert J.R."/>
            <person name="Dearing D."/>
        </authorList>
    </citation>
    <scope>NUCLEOTIDE SEQUENCE [LARGE SCALE GENOMIC DNA]</scope>
    <source>
        <strain evidence="8">417</strain>
        <tissue evidence="8">Liver</tissue>
    </source>
</reference>